<evidence type="ECO:0000256" key="6">
    <source>
        <dbReference type="ARBA" id="ARBA00023069"/>
    </source>
</evidence>
<evidence type="ECO:0000256" key="7">
    <source>
        <dbReference type="ARBA" id="ARBA00023273"/>
    </source>
</evidence>
<evidence type="ECO:0000259" key="9">
    <source>
        <dbReference type="Pfam" id="PF23387"/>
    </source>
</evidence>
<dbReference type="GO" id="GO:1905515">
    <property type="term" value="P:non-motile cilium assembly"/>
    <property type="evidence" value="ECO:0007669"/>
    <property type="project" value="EnsemblMetazoa"/>
</dbReference>
<reference evidence="11" key="1">
    <citation type="submission" date="2013-10" db="EMBL/GenBank/DDBJ databases">
        <title>Genome sequencing of Onchocerca volvulus.</title>
        <authorList>
            <person name="Cotton J."/>
            <person name="Tsai J."/>
            <person name="Stanley E."/>
            <person name="Tracey A."/>
            <person name="Holroyd N."/>
            <person name="Lustigman S."/>
            <person name="Berriman M."/>
        </authorList>
    </citation>
    <scope>NUCLEOTIDE SEQUENCE</scope>
</reference>
<evidence type="ECO:0000313" key="11">
    <source>
        <dbReference type="Proteomes" id="UP000024404"/>
    </source>
</evidence>
<keyword evidence="5" id="KW-0802">TPR repeat</keyword>
<organism evidence="10 11">
    <name type="scientific">Onchocerca volvulus</name>
    <dbReference type="NCBI Taxonomy" id="6282"/>
    <lineage>
        <taxon>Eukaryota</taxon>
        <taxon>Metazoa</taxon>
        <taxon>Ecdysozoa</taxon>
        <taxon>Nematoda</taxon>
        <taxon>Chromadorea</taxon>
        <taxon>Rhabditida</taxon>
        <taxon>Spirurina</taxon>
        <taxon>Spiruromorpha</taxon>
        <taxon>Filarioidea</taxon>
        <taxon>Onchocercidae</taxon>
        <taxon>Onchocerca</taxon>
    </lineage>
</organism>
<dbReference type="InterPro" id="IPR011047">
    <property type="entry name" value="Quinoprotein_ADH-like_sf"/>
</dbReference>
<dbReference type="InterPro" id="IPR056157">
    <property type="entry name" value="TPR_IFT80_172_dom"/>
</dbReference>
<dbReference type="GO" id="GO:0005930">
    <property type="term" value="C:axoneme"/>
    <property type="evidence" value="ECO:0007669"/>
    <property type="project" value="TreeGrafter"/>
</dbReference>
<keyword evidence="6" id="KW-0969">Cilium</keyword>
<dbReference type="GO" id="GO:0042073">
    <property type="term" value="P:intraciliary transport"/>
    <property type="evidence" value="ECO:0007669"/>
    <property type="project" value="TreeGrafter"/>
</dbReference>
<name>A0A8R1TQE7_ONCVO</name>
<evidence type="ECO:0000256" key="2">
    <source>
        <dbReference type="ARBA" id="ARBA00022473"/>
    </source>
</evidence>
<protein>
    <recommendedName>
        <fullName evidence="9">IFT80/172/WDR35 TPR domain-containing protein</fullName>
    </recommendedName>
</protein>
<keyword evidence="7" id="KW-0966">Cell projection</keyword>
<dbReference type="InterPro" id="IPR015943">
    <property type="entry name" value="WD40/YVTN_repeat-like_dom_sf"/>
</dbReference>
<comment type="subcellular location">
    <subcellularLocation>
        <location evidence="1">Cell projection</location>
        <location evidence="1">Cilium</location>
    </subcellularLocation>
</comment>
<dbReference type="Pfam" id="PF00400">
    <property type="entry name" value="WD40"/>
    <property type="match status" value="1"/>
</dbReference>
<dbReference type="GO" id="GO:0030992">
    <property type="term" value="C:intraciliary transport particle B"/>
    <property type="evidence" value="ECO:0007669"/>
    <property type="project" value="EnsemblMetazoa"/>
</dbReference>
<evidence type="ECO:0000256" key="8">
    <source>
        <dbReference type="ARBA" id="ARBA00038130"/>
    </source>
</evidence>
<comment type="similarity">
    <text evidence="8">Belongs to the IFT172 family.</text>
</comment>
<dbReference type="OMA" id="LKRTIWQ"/>
<keyword evidence="2" id="KW-0217">Developmental protein</keyword>
<keyword evidence="11" id="KW-1185">Reference proteome</keyword>
<dbReference type="EMBL" id="CMVM020000072">
    <property type="status" value="NOT_ANNOTATED_CDS"/>
    <property type="molecule type" value="Genomic_DNA"/>
</dbReference>
<proteinExistence type="inferred from homology"/>
<dbReference type="SMART" id="SM00320">
    <property type="entry name" value="WD40"/>
    <property type="match status" value="8"/>
</dbReference>
<evidence type="ECO:0000256" key="1">
    <source>
        <dbReference type="ARBA" id="ARBA00004138"/>
    </source>
</evidence>
<dbReference type="PANTHER" id="PTHR15722:SF2">
    <property type="entry name" value="INTRAFLAGELLAR TRANSPORT PROTEIN 172 HOMOLOG"/>
    <property type="match status" value="1"/>
</dbReference>
<feature type="domain" description="IFT80/172/WDR35 TPR" evidence="9">
    <location>
        <begin position="622"/>
        <end position="748"/>
    </location>
</feature>
<dbReference type="PANTHER" id="PTHR15722">
    <property type="entry name" value="IFT140/172-RELATED"/>
    <property type="match status" value="1"/>
</dbReference>
<evidence type="ECO:0000256" key="4">
    <source>
        <dbReference type="ARBA" id="ARBA00022737"/>
    </source>
</evidence>
<keyword evidence="4" id="KW-0677">Repeat</keyword>
<dbReference type="Gene3D" id="2.130.10.10">
    <property type="entry name" value="YVTN repeat-like/Quinoprotein amine dehydrogenase"/>
    <property type="match status" value="2"/>
</dbReference>
<dbReference type="Proteomes" id="UP000024404">
    <property type="component" value="Unassembled WGS sequence"/>
</dbReference>
<dbReference type="InterPro" id="IPR001680">
    <property type="entry name" value="WD40_rpt"/>
</dbReference>
<dbReference type="SUPFAM" id="SSF48452">
    <property type="entry name" value="TPR-like"/>
    <property type="match status" value="1"/>
</dbReference>
<evidence type="ECO:0000256" key="3">
    <source>
        <dbReference type="ARBA" id="ARBA00022574"/>
    </source>
</evidence>
<dbReference type="Pfam" id="PF23387">
    <property type="entry name" value="TPR_IFT80_172"/>
    <property type="match status" value="1"/>
</dbReference>
<evidence type="ECO:0000256" key="5">
    <source>
        <dbReference type="ARBA" id="ARBA00022803"/>
    </source>
</evidence>
<evidence type="ECO:0000313" key="10">
    <source>
        <dbReference type="EnsemblMetazoa" id="OVOC2219.1"/>
    </source>
</evidence>
<dbReference type="GO" id="GO:0035869">
    <property type="term" value="C:ciliary transition zone"/>
    <property type="evidence" value="ECO:0007669"/>
    <property type="project" value="EnsemblMetazoa"/>
</dbReference>
<dbReference type="Gene3D" id="1.25.40.470">
    <property type="match status" value="3"/>
</dbReference>
<dbReference type="GO" id="GO:0036064">
    <property type="term" value="C:ciliary basal body"/>
    <property type="evidence" value="ECO:0007669"/>
    <property type="project" value="TreeGrafter"/>
</dbReference>
<sequence>MRLRYLTTLIEQQNGAAKIPAMDWSPNGKKLAIANADRVILLFDENGNRRDKFATKPIDTKYGKKSYQVKALVFSPDSTYIAIGQTDNITYVYRIGKTWDEKKVICNKFVQSSAVIALIWPSDERLIIGLVDGKVRVASCRSNKCSTLYKTDISVVSLALSPDGRSFISGHSDGSIILYLMDRRTQTKILTHSCPPYALVYTGNGIIIGGCDQRIVSYTASGQVLQQFDYRNESDHEKEFTVAIRDSLGQSVVFGSFDRIRLYSWNSRRGALDEGKPLEIRYLYTISALTWSPDGSTIAVGTLCGAVIMIDCCLKHSMLKGRFQTKYVSPSQVLIKDTANEQRITIHCSKGLPINEIKIMGHDRFVLAYTTNTMIIADMSTGHRSEIEWQSAGNERFYFENENVCMIINAGEVSLVEYGNNEIIGWIRTELTSPHLISVRLTEQKMKNIGTIKRVAYLLDLNTISVVDLITQRQIAQFSHPVYIDWLELSEMATKLLFRDKRSRLLLVDLKTDRKISLLDYCSYVQWVPNSDVIVAQSSDQLCIWYQAENPEEMVMIPIKGDIETVLRDESRTEVIVEEASEKVAYELDQTLIEFASAIDRLDFGRAIDFLEKREEYDNTVLWRQLAQVALSQQQLLIAQRCFAALGDISRVQMLVETIRIADEITRNTDSDGKNNYKVQARLALMNKDFREVERIYLEQNALDEVFEMYQQIGKWEEAFELAHAQNYPDLETIKSRYYHYLFDTGQDGKAAQISERDGDLLAAIELYLKAGLAIQAARILLQNPEFLFKDGLVQNVATALIRSNLFEKAGELFEATKDFEQALENYRKGKGYAKAIQLARVHFPEKVVVLEEERGDNLMAEANYDAAINHFLESGQTAKALEASIKAKQWGKAAQIVDALEDNDLAKQYYGKIADHHASIGDLERAEMLYIEAKMHREAIEMYNKASRWADSYRLYIVIGQADKAITMYKKTGRIDDMMRLMEKYDVDDVKDTHLQVAADLEEKGDLREAEEHYLLAGDWKSAVNMYRNAEMWNDAYRIAKQEGGDTAQKQIAYLWAKSLNSNAAVKLLQKFNLLDESIDYACENGAFDFAFDLCRLEAKNRLPSVHFKLAQQLEEEGEFEKAEIHYIESGRPKEVVLMYVHDQDWENAERVAKQYSPEALSDVYIRQARMAIEQKNFPSAESCLLRANRPEIILRYYKESGMWQDAIRIARDYMPTELQHLEEEFDEVQLKSGAKGVLSFIAQARDWESQGEYIRAIQCYLKVKDSQETDVDLIVDVLKRATELATKFLSDDEASAILDEITEIFIHLKRFIETAELFLASNQPENAIKAFLLGGQWAKAKQLAMEFVPDLADFVDEKYRESLKQQGRLGELMDVDVVSAIDALLEQGEWEKALETARQQKNQPLLDKYVALYATDLIKEKKYAEATVLFEKYGASSNPNNFNIYQKLVEEVINMRNMDNPNVYRRWATLRNVLFMLFNRYLEIAHYGALRSAILEYSGMEIELVAAQITISFIRYSDIMQADKVFYEAGMACRKQGIKKECLAFILLNHYLDLCDAIEDQDPSIVNGSIFEGTDIPQEVLLPETKYTSDEEYEEVKEWVLAISMEQSIERNLPCDKNGNFEVSLVDANGTSHSACLISGYPVRGSAKQFGSSGKVADRDTWSRFIMAQKTKSTESIADVLQFIAKWTQTTSLSL</sequence>
<dbReference type="EnsemblMetazoa" id="OVOC2219.1">
    <property type="protein sequence ID" value="OVOC2219.1"/>
    <property type="gene ID" value="WBGene00239028"/>
</dbReference>
<keyword evidence="3" id="KW-0853">WD repeat</keyword>
<dbReference type="GO" id="GO:0043053">
    <property type="term" value="P:dauer entry"/>
    <property type="evidence" value="ECO:0007669"/>
    <property type="project" value="EnsemblMetazoa"/>
</dbReference>
<dbReference type="SUPFAM" id="SSF50998">
    <property type="entry name" value="Quinoprotein alcohol dehydrogenase-like"/>
    <property type="match status" value="1"/>
</dbReference>
<dbReference type="InterPro" id="IPR011990">
    <property type="entry name" value="TPR-like_helical_dom_sf"/>
</dbReference>
<dbReference type="GO" id="GO:0097730">
    <property type="term" value="C:non-motile cilium"/>
    <property type="evidence" value="ECO:0007669"/>
    <property type="project" value="EnsemblMetazoa"/>
</dbReference>
<reference evidence="10" key="2">
    <citation type="submission" date="2022-06" db="UniProtKB">
        <authorList>
            <consortium name="EnsemblMetazoa"/>
        </authorList>
    </citation>
    <scope>IDENTIFICATION</scope>
</reference>
<dbReference type="InterPro" id="IPR036322">
    <property type="entry name" value="WD40_repeat_dom_sf"/>
</dbReference>
<dbReference type="AlphaFoldDB" id="A0A8R1TQE7"/>
<dbReference type="SUPFAM" id="SSF50978">
    <property type="entry name" value="WD40 repeat-like"/>
    <property type="match status" value="1"/>
</dbReference>
<accession>A0A8R1TQE7</accession>